<dbReference type="InterPro" id="IPR003661">
    <property type="entry name" value="HisK_dim/P_dom"/>
</dbReference>
<dbReference type="CDD" id="cd18773">
    <property type="entry name" value="PDC1_HK_sensor"/>
    <property type="match status" value="1"/>
</dbReference>
<dbReference type="GO" id="GO:0005524">
    <property type="term" value="F:ATP binding"/>
    <property type="evidence" value="ECO:0007669"/>
    <property type="project" value="UniProtKB-KW"/>
</dbReference>
<evidence type="ECO:0000259" key="8">
    <source>
        <dbReference type="PROSITE" id="PS50109"/>
    </source>
</evidence>
<dbReference type="GO" id="GO:0000156">
    <property type="term" value="F:phosphorelay response regulator activity"/>
    <property type="evidence" value="ECO:0007669"/>
    <property type="project" value="TreeGrafter"/>
</dbReference>
<feature type="domain" description="Histidine kinase" evidence="8">
    <location>
        <begin position="299"/>
        <end position="508"/>
    </location>
</feature>
<dbReference type="Gene3D" id="6.10.340.10">
    <property type="match status" value="1"/>
</dbReference>
<dbReference type="Proteomes" id="UP000030185">
    <property type="component" value="Unassembled WGS sequence"/>
</dbReference>
<dbReference type="Gene3D" id="3.30.565.10">
    <property type="entry name" value="Histidine kinase-like ATPase, C-terminal domain"/>
    <property type="match status" value="1"/>
</dbReference>
<evidence type="ECO:0000256" key="1">
    <source>
        <dbReference type="ARBA" id="ARBA00000085"/>
    </source>
</evidence>
<accession>A0A098LH16</accession>
<dbReference type="SUPFAM" id="SSF158472">
    <property type="entry name" value="HAMP domain-like"/>
    <property type="match status" value="1"/>
</dbReference>
<comment type="subcellular location">
    <subcellularLocation>
        <location evidence="2">Membrane</location>
    </subcellularLocation>
</comment>
<keyword evidence="11" id="KW-1185">Reference proteome</keyword>
<dbReference type="Pfam" id="PF02518">
    <property type="entry name" value="HATPase_c"/>
    <property type="match status" value="1"/>
</dbReference>
<dbReference type="InterPro" id="IPR005467">
    <property type="entry name" value="His_kinase_dom"/>
</dbReference>
<dbReference type="PRINTS" id="PR00344">
    <property type="entry name" value="BCTRLSENSOR"/>
</dbReference>
<dbReference type="GO" id="GO:0000155">
    <property type="term" value="F:phosphorelay sensor kinase activity"/>
    <property type="evidence" value="ECO:0007669"/>
    <property type="project" value="InterPro"/>
</dbReference>
<dbReference type="SMART" id="SM00388">
    <property type="entry name" value="HisKA"/>
    <property type="match status" value="1"/>
</dbReference>
<dbReference type="SMART" id="SM00387">
    <property type="entry name" value="HATPase_c"/>
    <property type="match status" value="1"/>
</dbReference>
<organism evidence="10 11">
    <name type="scientific">Sporocytophaga myxococcoides</name>
    <dbReference type="NCBI Taxonomy" id="153721"/>
    <lineage>
        <taxon>Bacteria</taxon>
        <taxon>Pseudomonadati</taxon>
        <taxon>Bacteroidota</taxon>
        <taxon>Cytophagia</taxon>
        <taxon>Cytophagales</taxon>
        <taxon>Cytophagaceae</taxon>
        <taxon>Sporocytophaga</taxon>
    </lineage>
</organism>
<dbReference type="SUPFAM" id="SSF55874">
    <property type="entry name" value="ATPase domain of HSP90 chaperone/DNA topoisomerase II/histidine kinase"/>
    <property type="match status" value="1"/>
</dbReference>
<dbReference type="STRING" id="153721.MYP_2697"/>
<evidence type="ECO:0000256" key="3">
    <source>
        <dbReference type="ARBA" id="ARBA00012438"/>
    </source>
</evidence>
<evidence type="ECO:0000256" key="4">
    <source>
        <dbReference type="ARBA" id="ARBA00022553"/>
    </source>
</evidence>
<dbReference type="GO" id="GO:0016020">
    <property type="term" value="C:membrane"/>
    <property type="evidence" value="ECO:0007669"/>
    <property type="project" value="UniProtKB-SubCell"/>
</dbReference>
<keyword evidence="6" id="KW-0418">Kinase</keyword>
<dbReference type="InterPro" id="IPR050351">
    <property type="entry name" value="BphY/WalK/GraS-like"/>
</dbReference>
<dbReference type="eggNOG" id="COG4251">
    <property type="taxonomic scope" value="Bacteria"/>
</dbReference>
<reference evidence="10 11" key="1">
    <citation type="submission" date="2014-09" db="EMBL/GenBank/DDBJ databases">
        <title>Sporocytophaga myxococcoides PG-01 genome sequencing.</title>
        <authorList>
            <person name="Liu L."/>
            <person name="Gao P.J."/>
            <person name="Chen G.J."/>
            <person name="Wang L.S."/>
        </authorList>
    </citation>
    <scope>NUCLEOTIDE SEQUENCE [LARGE SCALE GENOMIC DNA]</scope>
    <source>
        <strain evidence="10 11">PG-01</strain>
    </source>
</reference>
<keyword evidence="4" id="KW-0597">Phosphoprotein</keyword>
<dbReference type="GO" id="GO:0030295">
    <property type="term" value="F:protein kinase activator activity"/>
    <property type="evidence" value="ECO:0007669"/>
    <property type="project" value="TreeGrafter"/>
</dbReference>
<dbReference type="Gene3D" id="3.30.450.20">
    <property type="entry name" value="PAS domain"/>
    <property type="match status" value="1"/>
</dbReference>
<dbReference type="Gene3D" id="1.10.287.130">
    <property type="match status" value="1"/>
</dbReference>
<dbReference type="Pfam" id="PF00672">
    <property type="entry name" value="HAMP"/>
    <property type="match status" value="1"/>
</dbReference>
<keyword evidence="7" id="KW-1133">Transmembrane helix</keyword>
<dbReference type="CDD" id="cd00075">
    <property type="entry name" value="HATPase"/>
    <property type="match status" value="1"/>
</dbReference>
<evidence type="ECO:0000313" key="11">
    <source>
        <dbReference type="Proteomes" id="UP000030185"/>
    </source>
</evidence>
<keyword evidence="7" id="KW-0812">Transmembrane</keyword>
<feature type="transmembrane region" description="Helical" evidence="7">
    <location>
        <begin position="218"/>
        <end position="238"/>
    </location>
</feature>
<dbReference type="PANTHER" id="PTHR42878">
    <property type="entry name" value="TWO-COMPONENT HISTIDINE KINASE"/>
    <property type="match status" value="1"/>
</dbReference>
<dbReference type="SUPFAM" id="SSF47384">
    <property type="entry name" value="Homodimeric domain of signal transducing histidine kinase"/>
    <property type="match status" value="1"/>
</dbReference>
<keyword evidence="7" id="KW-0472">Membrane</keyword>
<comment type="catalytic activity">
    <reaction evidence="1">
        <text>ATP + protein L-histidine = ADP + protein N-phospho-L-histidine.</text>
        <dbReference type="EC" id="2.7.13.3"/>
    </reaction>
</comment>
<dbReference type="eggNOG" id="COG5000">
    <property type="taxonomic scope" value="Bacteria"/>
</dbReference>
<proteinExistence type="predicted"/>
<dbReference type="InterPro" id="IPR003594">
    <property type="entry name" value="HATPase_dom"/>
</dbReference>
<dbReference type="SMART" id="SM00304">
    <property type="entry name" value="HAMP"/>
    <property type="match status" value="1"/>
</dbReference>
<evidence type="ECO:0000256" key="5">
    <source>
        <dbReference type="ARBA" id="ARBA00022679"/>
    </source>
</evidence>
<dbReference type="Pfam" id="PF00512">
    <property type="entry name" value="HisKA"/>
    <property type="match status" value="1"/>
</dbReference>
<dbReference type="PROSITE" id="PS50885">
    <property type="entry name" value="HAMP"/>
    <property type="match status" value="1"/>
</dbReference>
<evidence type="ECO:0000256" key="6">
    <source>
        <dbReference type="ARBA" id="ARBA00022777"/>
    </source>
</evidence>
<sequence length="508" mass="57614">MELFKDAFELKKFDKDFFSSIDLLNEKFPTVNEISIMDSTGHLLFSTRPDTLPSISVIQKKAFLLAQRNKIFFNMFSYDENNRLSFYISAPIFNEDSIMMGVVLSNMNGDDLMEIMDDSTGLGKTGETLLGEKQDSAVVYLVPLRHDRSTTMKYSNDFDGTAIKEALQGKSGILYDIHNYKGEKVFAAARFIKDMGWGLVTQISKEEALKPVKELSDILILLNLFIVIFLTVPAYIIGRYIGKPIEKLTRTAQLINDGELSERVEIKSDDEIGLLGETFNEMTEKLERKIHELERYAYVISHDLKAPLSSIMPLADFVKEDYKNKPLDDQGNEMLKMIKEKSLDMKNLIDGVLKSARQEYKMKEPVKVYDLVDHIIDNLHPPENIKIEITKNLPNTVQYHQVSLLQVFLNLISNAIKYMDKPEGLIIIDCKRQDEYYQFSVSDNGRGIGSEYQSKLFNEFTIAHDDPGISSSGLGLSIVKKIVEENGGTIGLKSEVGKGSVFYFTVKA</sequence>
<dbReference type="CDD" id="cd06225">
    <property type="entry name" value="HAMP"/>
    <property type="match status" value="1"/>
</dbReference>
<dbReference type="InterPro" id="IPR003660">
    <property type="entry name" value="HAMP_dom"/>
</dbReference>
<dbReference type="PROSITE" id="PS50109">
    <property type="entry name" value="HIS_KIN"/>
    <property type="match status" value="1"/>
</dbReference>
<feature type="domain" description="HAMP" evidence="9">
    <location>
        <begin position="239"/>
        <end position="291"/>
    </location>
</feature>
<evidence type="ECO:0000259" key="9">
    <source>
        <dbReference type="PROSITE" id="PS50885"/>
    </source>
</evidence>
<dbReference type="InterPro" id="IPR036097">
    <property type="entry name" value="HisK_dim/P_sf"/>
</dbReference>
<keyword evidence="5" id="KW-0808">Transferase</keyword>
<dbReference type="InterPro" id="IPR036890">
    <property type="entry name" value="HATPase_C_sf"/>
</dbReference>
<dbReference type="EC" id="2.7.13.3" evidence="3"/>
<dbReference type="GO" id="GO:0007234">
    <property type="term" value="P:osmosensory signaling via phosphorelay pathway"/>
    <property type="evidence" value="ECO:0007669"/>
    <property type="project" value="TreeGrafter"/>
</dbReference>
<comment type="caution">
    <text evidence="10">The sequence shown here is derived from an EMBL/GenBank/DDBJ whole genome shotgun (WGS) entry which is preliminary data.</text>
</comment>
<dbReference type="EMBL" id="BBLT01000005">
    <property type="protein sequence ID" value="GAL85468.1"/>
    <property type="molecule type" value="Genomic_DNA"/>
</dbReference>
<protein>
    <recommendedName>
        <fullName evidence="3">histidine kinase</fullName>
        <ecNumber evidence="3">2.7.13.3</ecNumber>
    </recommendedName>
</protein>
<dbReference type="InterPro" id="IPR004358">
    <property type="entry name" value="Sig_transdc_His_kin-like_C"/>
</dbReference>
<dbReference type="CDD" id="cd00082">
    <property type="entry name" value="HisKA"/>
    <property type="match status" value="1"/>
</dbReference>
<dbReference type="PANTHER" id="PTHR42878:SF15">
    <property type="entry name" value="BACTERIOPHYTOCHROME"/>
    <property type="match status" value="1"/>
</dbReference>
<name>A0A098LH16_9BACT</name>
<gene>
    <name evidence="10" type="ORF">MYP_2697</name>
</gene>
<evidence type="ECO:0000256" key="2">
    <source>
        <dbReference type="ARBA" id="ARBA00004370"/>
    </source>
</evidence>
<evidence type="ECO:0000256" key="7">
    <source>
        <dbReference type="SAM" id="Phobius"/>
    </source>
</evidence>
<dbReference type="AlphaFoldDB" id="A0A098LH16"/>
<evidence type="ECO:0000313" key="10">
    <source>
        <dbReference type="EMBL" id="GAL85468.1"/>
    </source>
</evidence>